<dbReference type="InterPro" id="IPR029058">
    <property type="entry name" value="AB_hydrolase_fold"/>
</dbReference>
<feature type="signal peptide" evidence="1">
    <location>
        <begin position="1"/>
        <end position="23"/>
    </location>
</feature>
<evidence type="ECO:0000313" key="2">
    <source>
        <dbReference type="EMBL" id="VUC35382.1"/>
    </source>
</evidence>
<organism evidence="2 3">
    <name type="scientific">Bionectria ochroleuca</name>
    <name type="common">Gliocladium roseum</name>
    <dbReference type="NCBI Taxonomy" id="29856"/>
    <lineage>
        <taxon>Eukaryota</taxon>
        <taxon>Fungi</taxon>
        <taxon>Dikarya</taxon>
        <taxon>Ascomycota</taxon>
        <taxon>Pezizomycotina</taxon>
        <taxon>Sordariomycetes</taxon>
        <taxon>Hypocreomycetidae</taxon>
        <taxon>Hypocreales</taxon>
        <taxon>Bionectriaceae</taxon>
        <taxon>Clonostachys</taxon>
    </lineage>
</organism>
<dbReference type="InterPro" id="IPR002918">
    <property type="entry name" value="Lipase_EstA/Esterase_EstB"/>
</dbReference>
<dbReference type="Gene3D" id="3.40.50.1820">
    <property type="entry name" value="alpha/beta hydrolase"/>
    <property type="match status" value="1"/>
</dbReference>
<keyword evidence="1" id="KW-0732">Signal</keyword>
<evidence type="ECO:0000313" key="3">
    <source>
        <dbReference type="Proteomes" id="UP000766486"/>
    </source>
</evidence>
<dbReference type="Pfam" id="PF01674">
    <property type="entry name" value="Lipase_2"/>
    <property type="match status" value="1"/>
</dbReference>
<dbReference type="SUPFAM" id="SSF53474">
    <property type="entry name" value="alpha/beta-Hydrolases"/>
    <property type="match status" value="1"/>
</dbReference>
<dbReference type="PANTHER" id="PTHR32015">
    <property type="entry name" value="FASTING INDUCED LIPASE"/>
    <property type="match status" value="1"/>
</dbReference>
<comment type="caution">
    <text evidence="2">The sequence shown here is derived from an EMBL/GenBank/DDBJ whole genome shotgun (WGS) entry which is preliminary data.</text>
</comment>
<dbReference type="Proteomes" id="UP000766486">
    <property type="component" value="Unassembled WGS sequence"/>
</dbReference>
<feature type="chain" id="PRO_5045071851" description="AB hydrolase-1 domain-containing protein" evidence="1">
    <location>
        <begin position="24"/>
        <end position="299"/>
    </location>
</feature>
<proteinExistence type="predicted"/>
<keyword evidence="3" id="KW-1185">Reference proteome</keyword>
<evidence type="ECO:0008006" key="4">
    <source>
        <dbReference type="Google" id="ProtNLM"/>
    </source>
</evidence>
<dbReference type="EMBL" id="CABFNS010000910">
    <property type="protein sequence ID" value="VUC35382.1"/>
    <property type="molecule type" value="Genomic_DNA"/>
</dbReference>
<name>A0ABY6UVU3_BIOOC</name>
<reference evidence="2 3" key="1">
    <citation type="submission" date="2019-06" db="EMBL/GenBank/DDBJ databases">
        <authorList>
            <person name="Broberg M."/>
        </authorList>
    </citation>
    <scope>NUCLEOTIDE SEQUENCE [LARGE SCALE GENOMIC DNA]</scope>
</reference>
<evidence type="ECO:0000256" key="1">
    <source>
        <dbReference type="SAM" id="SignalP"/>
    </source>
</evidence>
<sequence>MPSISRAIKGVATVLALSSQVSAIDWSLPSDLLKNPLYGAVDNDFDCRSDNHPNPVIMLHGLSANREVDLNTLGWNLTDGGYCVFSMTYGAHTLAPWIGGLKSMRESAKEIASFITEVKTKTGANKVDLIGHSEGGVMAIYVPMTQSGIAEIVDHNIALGPAIHGAKYFGFTDLLYFGGDVTRNLASLALKVLGCAACDDMATDGDVYDDFKANAGKIIQAGNKASIIMSSADTLVAPETSRIEEAGARNIIVQDTCPDDAVGHAGLAWDKSVWGLVVNELTEDYDRKFECSQGLVFRK</sequence>
<gene>
    <name evidence="2" type="ORF">CLO192961_LOCUS411209</name>
</gene>
<dbReference type="PANTHER" id="PTHR32015:SF1">
    <property type="entry name" value="LIPASE"/>
    <property type="match status" value="1"/>
</dbReference>
<protein>
    <recommendedName>
        <fullName evidence="4">AB hydrolase-1 domain-containing protein</fullName>
    </recommendedName>
</protein>
<accession>A0ABY6UVU3</accession>